<feature type="non-terminal residue" evidence="3">
    <location>
        <position position="303"/>
    </location>
</feature>
<gene>
    <name evidence="3" type="ORF">HR057_12005</name>
</gene>
<keyword evidence="4" id="KW-1185">Reference proteome</keyword>
<dbReference type="AlphaFoldDB" id="A0A8J8KCC3"/>
<reference evidence="3" key="1">
    <citation type="submission" date="2020-06" db="EMBL/GenBank/DDBJ databases">
        <title>A novel thermopfilic bacterium from Erzurum, Turkey.</title>
        <authorList>
            <person name="Adiguzel A."/>
            <person name="Ay H."/>
            <person name="Baltaci M.O."/>
        </authorList>
    </citation>
    <scope>NUCLEOTIDE SEQUENCE</scope>
    <source>
        <strain evidence="3">P2</strain>
    </source>
</reference>
<dbReference type="RefSeq" id="WP_173731681.1">
    <property type="nucleotide sequence ID" value="NZ_JABTTE010000016.1"/>
</dbReference>
<dbReference type="InterPro" id="IPR008490">
    <property type="entry name" value="Transposase_InsH_N"/>
</dbReference>
<evidence type="ECO:0000256" key="1">
    <source>
        <dbReference type="SAM" id="MobiDB-lite"/>
    </source>
</evidence>
<sequence length="303" mass="35246">MLGNVRTHEMYLNFIVEEITKLPTNHLFLKAFYLEPIVWCSLIDLTEAANLLKHRYSSNPRGRKPRNPCDMLRSLLLMHKMRITSIDQWVYQLKTNPIIAILSGFSPNDVPGVGTFYDFFNRLWLGTTPHLTNRKKRKLHKPKKKGRKNQKLEPKNPKIVEKLVARALKNKNIQYTQKAHDQLQILFQSLFVHKSASEGLLGNLNSLSILADGSPVITGGRPYGKFLCECRKQRNWKCHCKRQFSDPDADYGWDSSREKYYYGRSLFMVTAAESPYDLPIYPRLYRASKHDSVLFVSTFHELL</sequence>
<dbReference type="Proteomes" id="UP000625804">
    <property type="component" value="Unassembled WGS sequence"/>
</dbReference>
<feature type="compositionally biased region" description="Basic residues" evidence="1">
    <location>
        <begin position="134"/>
        <end position="149"/>
    </location>
</feature>
<feature type="domain" description="Transposase InsH N-terminal" evidence="2">
    <location>
        <begin position="41"/>
        <end position="122"/>
    </location>
</feature>
<dbReference type="EMBL" id="JABTTE010000016">
    <property type="protein sequence ID" value="NSL52477.1"/>
    <property type="molecule type" value="Genomic_DNA"/>
</dbReference>
<protein>
    <submittedName>
        <fullName evidence="3">Transposase</fullName>
    </submittedName>
</protein>
<evidence type="ECO:0000259" key="2">
    <source>
        <dbReference type="Pfam" id="PF05598"/>
    </source>
</evidence>
<evidence type="ECO:0000313" key="3">
    <source>
        <dbReference type="EMBL" id="NSL52477.1"/>
    </source>
</evidence>
<accession>A0A8J8KCC3</accession>
<organism evidence="3 4">
    <name type="scientific">Calidifontibacillus erzurumensis</name>
    <dbReference type="NCBI Taxonomy" id="2741433"/>
    <lineage>
        <taxon>Bacteria</taxon>
        <taxon>Bacillati</taxon>
        <taxon>Bacillota</taxon>
        <taxon>Bacilli</taxon>
        <taxon>Bacillales</taxon>
        <taxon>Bacillaceae</taxon>
        <taxon>Calidifontibacillus/Schinkia group</taxon>
        <taxon>Calidifontibacillus</taxon>
    </lineage>
</organism>
<dbReference type="Pfam" id="PF05598">
    <property type="entry name" value="DUF772"/>
    <property type="match status" value="1"/>
</dbReference>
<feature type="region of interest" description="Disordered" evidence="1">
    <location>
        <begin position="134"/>
        <end position="156"/>
    </location>
</feature>
<proteinExistence type="predicted"/>
<evidence type="ECO:0000313" key="4">
    <source>
        <dbReference type="Proteomes" id="UP000625804"/>
    </source>
</evidence>
<comment type="caution">
    <text evidence="3">The sequence shown here is derived from an EMBL/GenBank/DDBJ whole genome shotgun (WGS) entry which is preliminary data.</text>
</comment>
<name>A0A8J8KCC3_9BACI</name>